<protein>
    <submittedName>
        <fullName evidence="1">Uncharacterized protein</fullName>
    </submittedName>
</protein>
<dbReference type="Proteomes" id="UP000261540">
    <property type="component" value="Unplaced"/>
</dbReference>
<evidence type="ECO:0000313" key="1">
    <source>
        <dbReference type="Ensembl" id="ENSPKIP00000014339.1"/>
    </source>
</evidence>
<dbReference type="PANTHER" id="PTHR48424:SF3">
    <property type="entry name" value="DYNEIN LIGHT CHAIN-RELATED"/>
    <property type="match status" value="1"/>
</dbReference>
<evidence type="ECO:0000313" key="2">
    <source>
        <dbReference type="Proteomes" id="UP000261540"/>
    </source>
</evidence>
<reference evidence="1" key="2">
    <citation type="submission" date="2025-09" db="UniProtKB">
        <authorList>
            <consortium name="Ensembl"/>
        </authorList>
    </citation>
    <scope>IDENTIFICATION</scope>
</reference>
<keyword evidence="2" id="KW-1185">Reference proteome</keyword>
<organism evidence="1 2">
    <name type="scientific">Paramormyrops kingsleyae</name>
    <dbReference type="NCBI Taxonomy" id="1676925"/>
    <lineage>
        <taxon>Eukaryota</taxon>
        <taxon>Metazoa</taxon>
        <taxon>Chordata</taxon>
        <taxon>Craniata</taxon>
        <taxon>Vertebrata</taxon>
        <taxon>Euteleostomi</taxon>
        <taxon>Actinopterygii</taxon>
        <taxon>Neopterygii</taxon>
        <taxon>Teleostei</taxon>
        <taxon>Osteoglossocephala</taxon>
        <taxon>Osteoglossomorpha</taxon>
        <taxon>Osteoglossiformes</taxon>
        <taxon>Mormyridae</taxon>
        <taxon>Paramormyrops</taxon>
    </lineage>
</organism>
<dbReference type="AlphaFoldDB" id="A0A3B3R7X9"/>
<dbReference type="STRING" id="1676925.ENSPKIP00000014339"/>
<reference evidence="1" key="1">
    <citation type="submission" date="2025-08" db="UniProtKB">
        <authorList>
            <consortium name="Ensembl"/>
        </authorList>
    </citation>
    <scope>IDENTIFICATION</scope>
</reference>
<proteinExistence type="predicted"/>
<name>A0A3B3R7X9_9TELE</name>
<dbReference type="GeneTree" id="ENSGT00390000001618"/>
<dbReference type="PANTHER" id="PTHR48424">
    <property type="entry name" value="DYNEIN LIGHT CHAIN-RELATED"/>
    <property type="match status" value="1"/>
</dbReference>
<sequence>MRCSLLTTRLEQQNGHLTQVEVDEMLGLMGDVAAKIPPHNAMPGGVILLIKLLGGDVLLDVVLLQGLGRALHGVLLHLLGHVRVFDHRLSVGHGYAAKSARSTFVSWTWGIPAAP</sequence>
<dbReference type="Ensembl" id="ENSPKIT00000038778.1">
    <property type="protein sequence ID" value="ENSPKIP00000014339.1"/>
    <property type="gene ID" value="ENSPKIG00000001435.1"/>
</dbReference>
<accession>A0A3B3R7X9</accession>